<dbReference type="AlphaFoldDB" id="U1L9F8"/>
<reference evidence="3 4" key="1">
    <citation type="journal article" date="2013" name="Genome Announc.">
        <title>First draft genome sequence from a member of the genus agrococcus, isolated from modern microbialites.</title>
        <authorList>
            <person name="White R.A.III."/>
            <person name="Grassa C.J."/>
            <person name="Suttle C.A."/>
        </authorList>
    </citation>
    <scope>NUCLEOTIDE SEQUENCE [LARGE SCALE GENOMIC DNA]</scope>
    <source>
        <strain evidence="3 4">RW1</strain>
    </source>
</reference>
<dbReference type="PANTHER" id="PTHR34351:SF1">
    <property type="entry name" value="SLR1927 PROTEIN"/>
    <property type="match status" value="1"/>
</dbReference>
<keyword evidence="1" id="KW-0812">Transmembrane</keyword>
<sequence length="370" mass="39881">MAARVGRAARDRSRSRLTPRGFVLVLAGLGLVLAAYWERQVVLLVPAALCLGVVALGLWWAIGAVGRVRLGVPGVIAEGQSAALRIVGDARQVGARWSTWAPGPERFLLLEGDLGEGAQASVELGSHPRGRWRLAPVEVTTLDPFRVVRTTRAIDPRASLVVGPEVLAVGSSELRSNRTEGRLAQSRTADEVDAMVREWRPGDPQRRVHWRQSAKRGELMVRQEANPATDDDIVVVDTARAAGRGRDAEDRLARAACSIALALAGRDRAVQVRETGEPSLPAADWRDLRSALAAFASFEAHAADEPRPMDADAAHVVALEEAAPEGWSLAPGTTLWLVARPVDPPRRISAGSRVAVHRWIDRAGPVRELA</sequence>
<dbReference type="RefSeq" id="WP_021011082.1">
    <property type="nucleotide sequence ID" value="NZ_ASHR01000030.1"/>
</dbReference>
<feature type="domain" description="DUF58" evidence="2">
    <location>
        <begin position="196"/>
        <end position="263"/>
    </location>
</feature>
<protein>
    <recommendedName>
        <fullName evidence="2">DUF58 domain-containing protein</fullName>
    </recommendedName>
</protein>
<evidence type="ECO:0000313" key="3">
    <source>
        <dbReference type="EMBL" id="ERG63628.1"/>
    </source>
</evidence>
<organism evidence="3 4">
    <name type="scientific">Agrococcus pavilionensis RW1</name>
    <dbReference type="NCBI Taxonomy" id="1330458"/>
    <lineage>
        <taxon>Bacteria</taxon>
        <taxon>Bacillati</taxon>
        <taxon>Actinomycetota</taxon>
        <taxon>Actinomycetes</taxon>
        <taxon>Micrococcales</taxon>
        <taxon>Microbacteriaceae</taxon>
        <taxon>Agrococcus</taxon>
    </lineage>
</organism>
<accession>U1L9F8</accession>
<dbReference type="PANTHER" id="PTHR34351">
    <property type="entry name" value="SLR1927 PROTEIN-RELATED"/>
    <property type="match status" value="1"/>
</dbReference>
<name>U1L9F8_9MICO</name>
<keyword evidence="1" id="KW-1133">Transmembrane helix</keyword>
<evidence type="ECO:0000313" key="4">
    <source>
        <dbReference type="Proteomes" id="UP000016462"/>
    </source>
</evidence>
<dbReference type="EMBL" id="ASHR01000030">
    <property type="protein sequence ID" value="ERG63628.1"/>
    <property type="molecule type" value="Genomic_DNA"/>
</dbReference>
<keyword evidence="4" id="KW-1185">Reference proteome</keyword>
<keyword evidence="1" id="KW-0472">Membrane</keyword>
<dbReference type="Proteomes" id="UP000016462">
    <property type="component" value="Unassembled WGS sequence"/>
</dbReference>
<dbReference type="InterPro" id="IPR002881">
    <property type="entry name" value="DUF58"/>
</dbReference>
<proteinExistence type="predicted"/>
<gene>
    <name evidence="3" type="ORF">L332_04060</name>
</gene>
<evidence type="ECO:0000259" key="2">
    <source>
        <dbReference type="Pfam" id="PF01882"/>
    </source>
</evidence>
<dbReference type="Pfam" id="PF01882">
    <property type="entry name" value="DUF58"/>
    <property type="match status" value="1"/>
</dbReference>
<comment type="caution">
    <text evidence="3">The sequence shown here is derived from an EMBL/GenBank/DDBJ whole genome shotgun (WGS) entry which is preliminary data.</text>
</comment>
<feature type="transmembrane region" description="Helical" evidence="1">
    <location>
        <begin position="43"/>
        <end position="62"/>
    </location>
</feature>
<evidence type="ECO:0000256" key="1">
    <source>
        <dbReference type="SAM" id="Phobius"/>
    </source>
</evidence>
<feature type="transmembrane region" description="Helical" evidence="1">
    <location>
        <begin position="21"/>
        <end position="37"/>
    </location>
</feature>
<dbReference type="OrthoDB" id="9812729at2"/>